<sequence>MDIDVPMFFGFIGLFTLMMFWPGLVVLHLTGIESFTLPSTIEWIYLCTSAVVTAVICQLLWLWASLATSPLQGILALSLIVPGSKGISNILDGQLLTLKFATGAGLILISYIGVCSTNRSPRQPKVEAFELEIR</sequence>
<keyword evidence="4 5" id="KW-0472">Membrane</keyword>
<evidence type="ECO:0000256" key="4">
    <source>
        <dbReference type="ARBA" id="ARBA00023136"/>
    </source>
</evidence>
<gene>
    <name evidence="6" type="ORF">GSOID_T00001286001</name>
</gene>
<dbReference type="GO" id="GO:0016020">
    <property type="term" value="C:membrane"/>
    <property type="evidence" value="ECO:0007669"/>
    <property type="project" value="UniProtKB-SubCell"/>
</dbReference>
<feature type="transmembrane region" description="Helical" evidence="5">
    <location>
        <begin position="43"/>
        <end position="64"/>
    </location>
</feature>
<dbReference type="AlphaFoldDB" id="E4X4G0"/>
<feature type="transmembrane region" description="Helical" evidence="5">
    <location>
        <begin position="95"/>
        <end position="114"/>
    </location>
</feature>
<evidence type="ECO:0000256" key="2">
    <source>
        <dbReference type="ARBA" id="ARBA00022692"/>
    </source>
</evidence>
<evidence type="ECO:0000256" key="5">
    <source>
        <dbReference type="SAM" id="Phobius"/>
    </source>
</evidence>
<evidence type="ECO:0000256" key="1">
    <source>
        <dbReference type="ARBA" id="ARBA00004141"/>
    </source>
</evidence>
<keyword evidence="3 5" id="KW-1133">Transmembrane helix</keyword>
<dbReference type="PANTHER" id="PTHR23051">
    <property type="entry name" value="SOLUTE CARRIER FAMILY 35, MEMBER F5"/>
    <property type="match status" value="1"/>
</dbReference>
<dbReference type="InParanoid" id="E4X4G0"/>
<organism evidence="6">
    <name type="scientific">Oikopleura dioica</name>
    <name type="common">Tunicate</name>
    <dbReference type="NCBI Taxonomy" id="34765"/>
    <lineage>
        <taxon>Eukaryota</taxon>
        <taxon>Metazoa</taxon>
        <taxon>Chordata</taxon>
        <taxon>Tunicata</taxon>
        <taxon>Appendicularia</taxon>
        <taxon>Copelata</taxon>
        <taxon>Oikopleuridae</taxon>
        <taxon>Oikopleura</taxon>
    </lineage>
</organism>
<evidence type="ECO:0000256" key="3">
    <source>
        <dbReference type="ARBA" id="ARBA00022989"/>
    </source>
</evidence>
<evidence type="ECO:0000313" key="7">
    <source>
        <dbReference type="Proteomes" id="UP000001307"/>
    </source>
</evidence>
<protein>
    <recommendedName>
        <fullName evidence="8">EamA domain-containing protein</fullName>
    </recommendedName>
</protein>
<feature type="transmembrane region" description="Helical" evidence="5">
    <location>
        <begin position="6"/>
        <end position="31"/>
    </location>
</feature>
<dbReference type="EMBL" id="FN653024">
    <property type="protein sequence ID" value="CBY23950.1"/>
    <property type="molecule type" value="Genomic_DNA"/>
</dbReference>
<reference evidence="6" key="1">
    <citation type="journal article" date="2010" name="Science">
        <title>Plasticity of animal genome architecture unmasked by rapid evolution of a pelagic tunicate.</title>
        <authorList>
            <person name="Denoeud F."/>
            <person name="Henriet S."/>
            <person name="Mungpakdee S."/>
            <person name="Aury J.M."/>
            <person name="Da Silva C."/>
            <person name="Brinkmann H."/>
            <person name="Mikhaleva J."/>
            <person name="Olsen L.C."/>
            <person name="Jubin C."/>
            <person name="Canestro C."/>
            <person name="Bouquet J.M."/>
            <person name="Danks G."/>
            <person name="Poulain J."/>
            <person name="Campsteijn C."/>
            <person name="Adamski M."/>
            <person name="Cross I."/>
            <person name="Yadetie F."/>
            <person name="Muffato M."/>
            <person name="Louis A."/>
            <person name="Butcher S."/>
            <person name="Tsagkogeorga G."/>
            <person name="Konrad A."/>
            <person name="Singh S."/>
            <person name="Jensen M.F."/>
            <person name="Cong E.H."/>
            <person name="Eikeseth-Otteraa H."/>
            <person name="Noel B."/>
            <person name="Anthouard V."/>
            <person name="Porcel B.M."/>
            <person name="Kachouri-Lafond R."/>
            <person name="Nishino A."/>
            <person name="Ugolini M."/>
            <person name="Chourrout P."/>
            <person name="Nishida H."/>
            <person name="Aasland R."/>
            <person name="Huzurbazar S."/>
            <person name="Westhof E."/>
            <person name="Delsuc F."/>
            <person name="Lehrach H."/>
            <person name="Reinhardt R."/>
            <person name="Weissenbach J."/>
            <person name="Roy S.W."/>
            <person name="Artiguenave F."/>
            <person name="Postlethwait J.H."/>
            <person name="Manak J.R."/>
            <person name="Thompson E.M."/>
            <person name="Jaillon O."/>
            <person name="Du Pasquier L."/>
            <person name="Boudinot P."/>
            <person name="Liberles D.A."/>
            <person name="Volff J.N."/>
            <person name="Philippe H."/>
            <person name="Lenhard B."/>
            <person name="Roest Crollius H."/>
            <person name="Wincker P."/>
            <person name="Chourrout D."/>
        </authorList>
    </citation>
    <scope>NUCLEOTIDE SEQUENCE [LARGE SCALE GENOMIC DNA]</scope>
</reference>
<keyword evidence="2 5" id="KW-0812">Transmembrane</keyword>
<name>E4X4G0_OIKDI</name>
<comment type="subcellular location">
    <subcellularLocation>
        <location evidence="1">Membrane</location>
        <topology evidence="1">Multi-pass membrane protein</topology>
    </subcellularLocation>
</comment>
<keyword evidence="7" id="KW-1185">Reference proteome</keyword>
<accession>E4X4G0</accession>
<dbReference type="PANTHER" id="PTHR23051:SF0">
    <property type="entry name" value="SOLUTE CARRIER FAMILY 35 MEMBER F5"/>
    <property type="match status" value="1"/>
</dbReference>
<evidence type="ECO:0008006" key="8">
    <source>
        <dbReference type="Google" id="ProtNLM"/>
    </source>
</evidence>
<evidence type="ECO:0000313" key="6">
    <source>
        <dbReference type="EMBL" id="CBY23950.1"/>
    </source>
</evidence>
<dbReference type="Proteomes" id="UP000001307">
    <property type="component" value="Unassembled WGS sequence"/>
</dbReference>
<proteinExistence type="predicted"/>
<dbReference type="OrthoDB" id="10041630at2759"/>